<keyword evidence="5" id="KW-1185">Reference proteome</keyword>
<evidence type="ECO:0000259" key="3">
    <source>
        <dbReference type="Pfam" id="PF25166"/>
    </source>
</evidence>
<organism evidence="4 5">
    <name type="scientific">Perspicuibacillus lycopersici</name>
    <dbReference type="NCBI Taxonomy" id="1325689"/>
    <lineage>
        <taxon>Bacteria</taxon>
        <taxon>Bacillati</taxon>
        <taxon>Bacillota</taxon>
        <taxon>Bacilli</taxon>
        <taxon>Bacillales</taxon>
        <taxon>Bacillaceae</taxon>
        <taxon>Perspicuibacillus</taxon>
    </lineage>
</organism>
<dbReference type="InterPro" id="IPR057252">
    <property type="entry name" value="CoiA_C"/>
</dbReference>
<evidence type="ECO:0000313" key="4">
    <source>
        <dbReference type="EMBL" id="MCU9612435.1"/>
    </source>
</evidence>
<evidence type="ECO:0000259" key="1">
    <source>
        <dbReference type="Pfam" id="PF06054"/>
    </source>
</evidence>
<feature type="domain" description="Competence protein CoiA nuclease-like" evidence="1">
    <location>
        <begin position="65"/>
        <end position="208"/>
    </location>
</feature>
<evidence type="ECO:0000313" key="5">
    <source>
        <dbReference type="Proteomes" id="UP001209318"/>
    </source>
</evidence>
<gene>
    <name evidence="4" type="ORF">OEV98_02515</name>
</gene>
<dbReference type="RefSeq" id="WP_263071587.1">
    <property type="nucleotide sequence ID" value="NZ_JAOUSF010000001.1"/>
</dbReference>
<protein>
    <submittedName>
        <fullName evidence="4">Competence protein CoiA family protein</fullName>
    </submittedName>
</protein>
<feature type="domain" description="Competence protein CoiA C-terminal" evidence="3">
    <location>
        <begin position="226"/>
        <end position="362"/>
    </location>
</feature>
<name>A0AAE3IUT5_9BACI</name>
<dbReference type="PIRSF" id="PIRSF007487">
    <property type="entry name" value="Competence-induced_CoiA_bac"/>
    <property type="match status" value="1"/>
</dbReference>
<dbReference type="AlphaFoldDB" id="A0AAE3IUT5"/>
<dbReference type="InterPro" id="IPR010330">
    <property type="entry name" value="CoiA_nuc"/>
</dbReference>
<dbReference type="EMBL" id="JAOUSF010000001">
    <property type="protein sequence ID" value="MCU9612435.1"/>
    <property type="molecule type" value="Genomic_DNA"/>
</dbReference>
<dbReference type="Pfam" id="PF25166">
    <property type="entry name" value="CoiA_C"/>
    <property type="match status" value="1"/>
</dbReference>
<dbReference type="Pfam" id="PF06054">
    <property type="entry name" value="CoiA_nuc"/>
    <property type="match status" value="1"/>
</dbReference>
<comment type="caution">
    <text evidence="4">The sequence shown here is derived from an EMBL/GenBank/DDBJ whole genome shotgun (WGS) entry which is preliminary data.</text>
</comment>
<reference evidence="4" key="1">
    <citation type="submission" date="2022-10" db="EMBL/GenBank/DDBJ databases">
        <title>Description of Fervidibacillus gen. nov. in the family Fervidibacillaceae fam. nov. with two species, Fervidibacillus albus sp. nov., and Fervidibacillus halotolerans sp. nov., isolated from tidal flat sediments.</title>
        <authorList>
            <person name="Kwon K.K."/>
            <person name="Yang S.-H."/>
        </authorList>
    </citation>
    <scope>NUCLEOTIDE SEQUENCE</scope>
    <source>
        <strain evidence="4">JCM 19140</strain>
    </source>
</reference>
<proteinExistence type="predicted"/>
<sequence length="398" mass="46886">MFIAKNHSGELISLISKSSESINMLKKEGPFYCPACQEEVILKIGMKKLSHFAHKHSCPIKPEGESYTHLLGKLFLYQWLNKQGIDAILEQYLPSISQRPDVFVRLNDIPVAVEFQSSVIPLIDLEKRTNNYLQHGIMPLWIIHQRQITVKNQIIALSDFIGYFIQTFHSTQGYILTLDPERRLFFTYTNIIPISTNRAYTIQKQHRFANSFKDLIGNNIFPQYFYHPWIQSIESWLKNCIISPDARKNAFLQFLYVNRIHPLELPPEIGVPVPEMYYIKTPPLEWQAYLWVAFLWDKPVNSKFHLSSIRAYIYHKMKNYIVWRQLATLIGNENMRPFVHYLQFLTKTGHLKKEGDTFIVRKSGKLIDKPNICREPLRNDFFRRYKGVLIRSFLLTDE</sequence>
<feature type="domain" description="Competence protein CoiA-like N-terminal" evidence="2">
    <location>
        <begin position="17"/>
        <end position="60"/>
    </location>
</feature>
<dbReference type="Pfam" id="PF25164">
    <property type="entry name" value="CoiA_N"/>
    <property type="match status" value="1"/>
</dbReference>
<evidence type="ECO:0000259" key="2">
    <source>
        <dbReference type="Pfam" id="PF25164"/>
    </source>
</evidence>
<accession>A0AAE3IUT5</accession>
<dbReference type="InterPro" id="IPR057253">
    <property type="entry name" value="CoiA-like_N"/>
</dbReference>
<dbReference type="InterPro" id="IPR021176">
    <property type="entry name" value="Competence-induced_CoiA"/>
</dbReference>
<dbReference type="Proteomes" id="UP001209318">
    <property type="component" value="Unassembled WGS sequence"/>
</dbReference>